<evidence type="ECO:0000313" key="2">
    <source>
        <dbReference type="EMBL" id="OGF63655.1"/>
    </source>
</evidence>
<feature type="domain" description="PAS fold" evidence="1">
    <location>
        <begin position="13"/>
        <end position="77"/>
    </location>
</feature>
<dbReference type="Gene3D" id="3.30.450.20">
    <property type="entry name" value="PAS domain"/>
    <property type="match status" value="1"/>
</dbReference>
<evidence type="ECO:0000313" key="3">
    <source>
        <dbReference type="Proteomes" id="UP000178943"/>
    </source>
</evidence>
<dbReference type="AlphaFoldDB" id="A0A1F5VJS0"/>
<comment type="caution">
    <text evidence="2">The sequence shown here is derived from an EMBL/GenBank/DDBJ whole genome shotgun (WGS) entry which is preliminary data.</text>
</comment>
<reference evidence="2 3" key="1">
    <citation type="journal article" date="2016" name="Nat. Commun.">
        <title>Thousands of microbial genomes shed light on interconnected biogeochemical processes in an aquifer system.</title>
        <authorList>
            <person name="Anantharaman K."/>
            <person name="Brown C.T."/>
            <person name="Hug L.A."/>
            <person name="Sharon I."/>
            <person name="Castelle C.J."/>
            <person name="Probst A.J."/>
            <person name="Thomas B.C."/>
            <person name="Singh A."/>
            <person name="Wilkins M.J."/>
            <person name="Karaoz U."/>
            <person name="Brodie E.L."/>
            <person name="Williams K.H."/>
            <person name="Hubbard S.S."/>
            <person name="Banfield J.F."/>
        </authorList>
    </citation>
    <scope>NUCLEOTIDE SEQUENCE [LARGE SCALE GENOMIC DNA]</scope>
</reference>
<dbReference type="STRING" id="1817863.A2Y62_02070"/>
<gene>
    <name evidence="2" type="ORF">A2Y62_02070</name>
</gene>
<name>A0A1F5VJS0_9BACT</name>
<evidence type="ECO:0000259" key="1">
    <source>
        <dbReference type="Pfam" id="PF00989"/>
    </source>
</evidence>
<dbReference type="EMBL" id="MFGW01000155">
    <property type="protein sequence ID" value="OGF63655.1"/>
    <property type="molecule type" value="Genomic_DNA"/>
</dbReference>
<dbReference type="GO" id="GO:0006355">
    <property type="term" value="P:regulation of DNA-templated transcription"/>
    <property type="evidence" value="ECO:0007669"/>
    <property type="project" value="InterPro"/>
</dbReference>
<sequence length="116" mass="12987">MNKDAIMHWEEEFGAAITIADKDGTIIYMNIKAIETFAADGGAQLIGKNLHTCHQPASMDIIQRILHNNLCNTYTIEKKGIRKLIHQAPWLQDGICSGIVEISIELPANMPHHIRD</sequence>
<organism evidence="2 3">
    <name type="scientific">Candidatus Fischerbacteria bacterium RBG_13_37_8</name>
    <dbReference type="NCBI Taxonomy" id="1817863"/>
    <lineage>
        <taxon>Bacteria</taxon>
        <taxon>Candidatus Fischeribacteriota</taxon>
    </lineage>
</organism>
<protein>
    <recommendedName>
        <fullName evidence="1">PAS fold domain-containing protein</fullName>
    </recommendedName>
</protein>
<accession>A0A1F5VJS0</accession>
<dbReference type="InterPro" id="IPR013767">
    <property type="entry name" value="PAS_fold"/>
</dbReference>
<dbReference type="Pfam" id="PF00989">
    <property type="entry name" value="PAS"/>
    <property type="match status" value="1"/>
</dbReference>
<dbReference type="Proteomes" id="UP000178943">
    <property type="component" value="Unassembled WGS sequence"/>
</dbReference>
<proteinExistence type="predicted"/>